<keyword evidence="8" id="KW-0804">Transcription</keyword>
<evidence type="ECO:0000313" key="11">
    <source>
        <dbReference type="EMBL" id="MFC0469495.1"/>
    </source>
</evidence>
<gene>
    <name evidence="11" type="ORF">ACFFHM_02800</name>
</gene>
<evidence type="ECO:0000256" key="3">
    <source>
        <dbReference type="ARBA" id="ARBA00022553"/>
    </source>
</evidence>
<evidence type="ECO:0000256" key="9">
    <source>
        <dbReference type="PROSITE-ProRule" id="PRU00169"/>
    </source>
</evidence>
<organism evidence="11 12">
    <name type="scientific">Halalkalibacter kiskunsagensis</name>
    <dbReference type="NCBI Taxonomy" id="1548599"/>
    <lineage>
        <taxon>Bacteria</taxon>
        <taxon>Bacillati</taxon>
        <taxon>Bacillota</taxon>
        <taxon>Bacilli</taxon>
        <taxon>Bacillales</taxon>
        <taxon>Bacillaceae</taxon>
        <taxon>Halalkalibacter</taxon>
    </lineage>
</organism>
<accession>A0ABV6K972</accession>
<dbReference type="SUPFAM" id="SSF52172">
    <property type="entry name" value="CheY-like"/>
    <property type="match status" value="1"/>
</dbReference>
<dbReference type="SMART" id="SM00448">
    <property type="entry name" value="REC"/>
    <property type="match status" value="1"/>
</dbReference>
<dbReference type="InterPro" id="IPR051271">
    <property type="entry name" value="2C-system_Tx_regulators"/>
</dbReference>
<evidence type="ECO:0000256" key="5">
    <source>
        <dbReference type="ARBA" id="ARBA00023015"/>
    </source>
</evidence>
<evidence type="ECO:0000256" key="6">
    <source>
        <dbReference type="ARBA" id="ARBA00023125"/>
    </source>
</evidence>
<evidence type="ECO:0000259" key="10">
    <source>
        <dbReference type="PROSITE" id="PS50110"/>
    </source>
</evidence>
<dbReference type="InterPro" id="IPR001789">
    <property type="entry name" value="Sig_transdc_resp-reg_receiver"/>
</dbReference>
<name>A0ABV6K972_9BACI</name>
<feature type="modified residue" description="4-aspartylphosphate" evidence="9">
    <location>
        <position position="56"/>
    </location>
</feature>
<keyword evidence="5" id="KW-0805">Transcription regulation</keyword>
<comment type="caution">
    <text evidence="11">The sequence shown here is derived from an EMBL/GenBank/DDBJ whole genome shotgun (WGS) entry which is preliminary data.</text>
</comment>
<proteinExistence type="predicted"/>
<dbReference type="PANTHER" id="PTHR45526">
    <property type="entry name" value="TRANSCRIPTIONAL REGULATORY PROTEIN DPIA"/>
    <property type="match status" value="1"/>
</dbReference>
<reference evidence="11 12" key="1">
    <citation type="submission" date="2024-09" db="EMBL/GenBank/DDBJ databases">
        <authorList>
            <person name="Sun Q."/>
            <person name="Mori K."/>
        </authorList>
    </citation>
    <scope>NUCLEOTIDE SEQUENCE [LARGE SCALE GENOMIC DNA]</scope>
    <source>
        <strain evidence="11 12">NCAIM B.02610</strain>
    </source>
</reference>
<dbReference type="InterPro" id="IPR024187">
    <property type="entry name" value="Sig_transdc_resp-reg_cit/mal"/>
</dbReference>
<evidence type="ECO:0000256" key="7">
    <source>
        <dbReference type="ARBA" id="ARBA00023159"/>
    </source>
</evidence>
<keyword evidence="4" id="KW-0902">Two-component regulatory system</keyword>
<protein>
    <submittedName>
        <fullName evidence="11">Response regulator</fullName>
    </submittedName>
</protein>
<evidence type="ECO:0000256" key="4">
    <source>
        <dbReference type="ARBA" id="ARBA00023012"/>
    </source>
</evidence>
<dbReference type="Gene3D" id="3.40.50.2300">
    <property type="match status" value="1"/>
</dbReference>
<keyword evidence="12" id="KW-1185">Reference proteome</keyword>
<dbReference type="InterPro" id="IPR011006">
    <property type="entry name" value="CheY-like_superfamily"/>
</dbReference>
<keyword evidence="3 9" id="KW-0597">Phosphoprotein</keyword>
<dbReference type="RefSeq" id="WP_335959308.1">
    <property type="nucleotide sequence ID" value="NZ_JAXBLX010000005.1"/>
</dbReference>
<evidence type="ECO:0000256" key="1">
    <source>
        <dbReference type="ARBA" id="ARBA00004496"/>
    </source>
</evidence>
<dbReference type="PIRSF" id="PIRSF006171">
    <property type="entry name" value="RR_citrat_malat"/>
    <property type="match status" value="1"/>
</dbReference>
<keyword evidence="6" id="KW-0238">DNA-binding</keyword>
<dbReference type="PANTHER" id="PTHR45526:SF1">
    <property type="entry name" value="TRANSCRIPTIONAL REGULATORY PROTEIN DCUR-RELATED"/>
    <property type="match status" value="1"/>
</dbReference>
<comment type="subcellular location">
    <subcellularLocation>
        <location evidence="1">Cytoplasm</location>
    </subcellularLocation>
</comment>
<dbReference type="Proteomes" id="UP001589838">
    <property type="component" value="Unassembled WGS sequence"/>
</dbReference>
<sequence>MTLINVMIVEDDPMVAEFNKRYLEQIDGFHLVRIIHSADNAFTYLQDETLDLLLLDIYMPGSTGLELIEKIRKSGSLLDIIVISAARDADSIKKALRYGAVDYLIKPFEFQRFYQALTTYRERTTAEKEKQSFNQAEVDQLLLNRTLIEKHSSLPKGLTRATLQIVIDKIETISGDFTTDQLANEIGMSRVSMRKYLHFLDEIDVLSKEVSYGSVGRPVFYYTYHSKNENLLRRFL</sequence>
<dbReference type="EMBL" id="JBHLUX010000005">
    <property type="protein sequence ID" value="MFC0469495.1"/>
    <property type="molecule type" value="Genomic_DNA"/>
</dbReference>
<dbReference type="PROSITE" id="PS50110">
    <property type="entry name" value="RESPONSE_REGULATORY"/>
    <property type="match status" value="1"/>
</dbReference>
<keyword evidence="2" id="KW-0963">Cytoplasm</keyword>
<feature type="domain" description="Response regulatory" evidence="10">
    <location>
        <begin position="5"/>
        <end position="121"/>
    </location>
</feature>
<evidence type="ECO:0000256" key="2">
    <source>
        <dbReference type="ARBA" id="ARBA00022490"/>
    </source>
</evidence>
<evidence type="ECO:0000256" key="8">
    <source>
        <dbReference type="ARBA" id="ARBA00023163"/>
    </source>
</evidence>
<evidence type="ECO:0000313" key="12">
    <source>
        <dbReference type="Proteomes" id="UP001589838"/>
    </source>
</evidence>
<dbReference type="Pfam" id="PF00072">
    <property type="entry name" value="Response_reg"/>
    <property type="match status" value="1"/>
</dbReference>
<keyword evidence="7" id="KW-0010">Activator</keyword>